<dbReference type="Proteomes" id="UP000184694">
    <property type="component" value="Unassembled WGS sequence"/>
</dbReference>
<evidence type="ECO:0000259" key="2">
    <source>
        <dbReference type="Pfam" id="PF01910"/>
    </source>
</evidence>
<dbReference type="InterPro" id="IPR002767">
    <property type="entry name" value="Thiamine_BP"/>
</dbReference>
<dbReference type="InterPro" id="IPR051614">
    <property type="entry name" value="UPF0045_domain"/>
</dbReference>
<dbReference type="EMBL" id="FSRG01000003">
    <property type="protein sequence ID" value="SIN70044.1"/>
    <property type="molecule type" value="Genomic_DNA"/>
</dbReference>
<dbReference type="PANTHER" id="PTHR33777:SF1">
    <property type="entry name" value="UPF0045 PROTEIN ECM15"/>
    <property type="match status" value="1"/>
</dbReference>
<accession>A0A1N6DH93</accession>
<gene>
    <name evidence="3" type="ORF">SAMN02745161_0136</name>
</gene>
<comment type="similarity">
    <text evidence="1">Belongs to the UPF0045 family.</text>
</comment>
<dbReference type="InterPro" id="IPR029756">
    <property type="entry name" value="MTH1187/YkoF-like"/>
</dbReference>
<evidence type="ECO:0000313" key="4">
    <source>
        <dbReference type="Proteomes" id="UP000184694"/>
    </source>
</evidence>
<feature type="domain" description="Thiamine-binding protein" evidence="2">
    <location>
        <begin position="5"/>
        <end position="93"/>
    </location>
</feature>
<name>A0A1N6DH93_9BACT</name>
<keyword evidence="4" id="KW-1185">Reference proteome</keyword>
<dbReference type="GO" id="GO:0005829">
    <property type="term" value="C:cytosol"/>
    <property type="evidence" value="ECO:0007669"/>
    <property type="project" value="TreeGrafter"/>
</dbReference>
<dbReference type="PANTHER" id="PTHR33777">
    <property type="entry name" value="UPF0045 PROTEIN ECM15"/>
    <property type="match status" value="1"/>
</dbReference>
<dbReference type="AlphaFoldDB" id="A0A1N6DH93"/>
<sequence length="98" mass="10596">MSVIAALSIFPMDKGVSLSPYVARALTVIKESGLAYELGPMGTAIEGEWDEVMQTVSACYKELEQDCDRIYLTLNIDSRKGRTNGLKGKPASVAAKLI</sequence>
<evidence type="ECO:0000313" key="3">
    <source>
        <dbReference type="EMBL" id="SIN70044.1"/>
    </source>
</evidence>
<dbReference type="RefSeq" id="WP_074215044.1">
    <property type="nucleotide sequence ID" value="NZ_FSRG01000003.1"/>
</dbReference>
<organism evidence="3 4">
    <name type="scientific">Halodesulfovibrio marinisediminis DSM 17456</name>
    <dbReference type="NCBI Taxonomy" id="1121457"/>
    <lineage>
        <taxon>Bacteria</taxon>
        <taxon>Pseudomonadati</taxon>
        <taxon>Thermodesulfobacteriota</taxon>
        <taxon>Desulfovibrionia</taxon>
        <taxon>Desulfovibrionales</taxon>
        <taxon>Desulfovibrionaceae</taxon>
        <taxon>Halodesulfovibrio</taxon>
    </lineage>
</organism>
<dbReference type="Pfam" id="PF01910">
    <property type="entry name" value="Thiamine_BP"/>
    <property type="match status" value="1"/>
</dbReference>
<dbReference type="SUPFAM" id="SSF89957">
    <property type="entry name" value="MTH1187/YkoF-like"/>
    <property type="match status" value="1"/>
</dbReference>
<evidence type="ECO:0000256" key="1">
    <source>
        <dbReference type="ARBA" id="ARBA00010272"/>
    </source>
</evidence>
<reference evidence="4" key="1">
    <citation type="submission" date="2016-11" db="EMBL/GenBank/DDBJ databases">
        <authorList>
            <person name="Varghese N."/>
            <person name="Submissions S."/>
        </authorList>
    </citation>
    <scope>NUCLEOTIDE SEQUENCE [LARGE SCALE GENOMIC DNA]</scope>
    <source>
        <strain evidence="4">DSM 17456</strain>
    </source>
</reference>
<dbReference type="OrthoDB" id="9793516at2"/>
<protein>
    <submittedName>
        <fullName evidence="3">Uncharacterized protein, MTH1187 family</fullName>
    </submittedName>
</protein>
<dbReference type="NCBIfam" id="TIGR00106">
    <property type="entry name" value="MTH1187 family thiamine-binding protein"/>
    <property type="match status" value="1"/>
</dbReference>
<dbReference type="Gene3D" id="3.30.70.930">
    <property type="match status" value="1"/>
</dbReference>
<proteinExistence type="inferred from homology"/>